<proteinExistence type="predicted"/>
<dbReference type="RefSeq" id="XP_008899091.1">
    <property type="nucleotide sequence ID" value="XM_008900843.1"/>
</dbReference>
<protein>
    <submittedName>
        <fullName evidence="1">Uncharacterized protein</fullName>
    </submittedName>
</protein>
<dbReference type="GeneID" id="20176734"/>
<reference evidence="1 2" key="2">
    <citation type="submission" date="2013-11" db="EMBL/GenBank/DDBJ databases">
        <title>The Genome Sequence of Phytophthora parasitica INRA-310.</title>
        <authorList>
            <consortium name="The Broad Institute Genomics Platform"/>
            <person name="Russ C."/>
            <person name="Tyler B."/>
            <person name="Panabieres F."/>
            <person name="Shan W."/>
            <person name="Tripathy S."/>
            <person name="Grunwald N."/>
            <person name="Machado M."/>
            <person name="Johnson C.S."/>
            <person name="Arredondo F."/>
            <person name="Hong C."/>
            <person name="Coffey M."/>
            <person name="Young S.K."/>
            <person name="Zeng Q."/>
            <person name="Gargeya S."/>
            <person name="Fitzgerald M."/>
            <person name="Abouelleil A."/>
            <person name="Alvarado L."/>
            <person name="Chapman S.B."/>
            <person name="Gainer-Dewar J."/>
            <person name="Goldberg J."/>
            <person name="Griggs A."/>
            <person name="Gujja S."/>
            <person name="Hansen M."/>
            <person name="Howarth C."/>
            <person name="Imamovic A."/>
            <person name="Ireland A."/>
            <person name="Larimer J."/>
            <person name="McCowan C."/>
            <person name="Murphy C."/>
            <person name="Pearson M."/>
            <person name="Poon T.W."/>
            <person name="Priest M."/>
            <person name="Roberts A."/>
            <person name="Saif S."/>
            <person name="Shea T."/>
            <person name="Sykes S."/>
            <person name="Wortman J."/>
            <person name="Nusbaum C."/>
            <person name="Birren B."/>
        </authorList>
    </citation>
    <scope>NUCLEOTIDE SEQUENCE [LARGE SCALE GENOMIC DNA]</scope>
    <source>
        <strain evidence="1 2">INRA-310</strain>
    </source>
</reference>
<name>W2QSS2_PHYN3</name>
<dbReference type="Proteomes" id="UP000018817">
    <property type="component" value="Unassembled WGS sequence"/>
</dbReference>
<sequence>MASKRPPPQVLPQFFAEDIEKDMMMTRDRSYTKQAATIPHVITSTSVSAGDSDAMRSAIEAAKEPTSRYNGRRGCGWR</sequence>
<dbReference type="EMBL" id="KI669570">
    <property type="protein sequence ID" value="ETN15549.1"/>
    <property type="molecule type" value="Genomic_DNA"/>
</dbReference>
<evidence type="ECO:0000313" key="1">
    <source>
        <dbReference type="EMBL" id="ETN15549.1"/>
    </source>
</evidence>
<organism evidence="1 2">
    <name type="scientific">Phytophthora nicotianae (strain INRA-310)</name>
    <name type="common">Phytophthora parasitica</name>
    <dbReference type="NCBI Taxonomy" id="761204"/>
    <lineage>
        <taxon>Eukaryota</taxon>
        <taxon>Sar</taxon>
        <taxon>Stramenopiles</taxon>
        <taxon>Oomycota</taxon>
        <taxon>Peronosporomycetes</taxon>
        <taxon>Peronosporales</taxon>
        <taxon>Peronosporaceae</taxon>
        <taxon>Phytophthora</taxon>
    </lineage>
</organism>
<dbReference type="AlphaFoldDB" id="W2QSS2"/>
<dbReference type="VEuPathDB" id="FungiDB:PPTG_06797"/>
<reference evidence="2" key="1">
    <citation type="submission" date="2011-12" db="EMBL/GenBank/DDBJ databases">
        <authorList>
            <consortium name="The Broad Institute Genome Sequencing Platform"/>
            <person name="Russ C."/>
            <person name="Tyler B."/>
            <person name="Panabieres F."/>
            <person name="Shan W."/>
            <person name="Tripathy S."/>
            <person name="Grunwald N."/>
            <person name="Machado M."/>
            <person name="Young S.K."/>
            <person name="Zeng Q."/>
            <person name="Gargeya S."/>
            <person name="Fitzgerald M."/>
            <person name="Haas B."/>
            <person name="Abouelleil A."/>
            <person name="Alvarado L."/>
            <person name="Arachchi H.M."/>
            <person name="Berlin A."/>
            <person name="Chapman S.B."/>
            <person name="Gearin G."/>
            <person name="Goldberg J."/>
            <person name="Griggs A."/>
            <person name="Gujja S."/>
            <person name="Hansen M."/>
            <person name="Heiman D."/>
            <person name="Howarth C."/>
            <person name="Larimer J."/>
            <person name="Lui A."/>
            <person name="MacDonald P.J.P."/>
            <person name="McCowen C."/>
            <person name="Montmayeur A."/>
            <person name="Murphy C."/>
            <person name="Neiman D."/>
            <person name="Pearson M."/>
            <person name="Priest M."/>
            <person name="Roberts A."/>
            <person name="Saif S."/>
            <person name="Shea T."/>
            <person name="Sisk P."/>
            <person name="Stolte C."/>
            <person name="Sykes S."/>
            <person name="Wortman J."/>
            <person name="Nusbaum C."/>
            <person name="Birren B."/>
        </authorList>
    </citation>
    <scope>NUCLEOTIDE SEQUENCE [LARGE SCALE GENOMIC DNA]</scope>
    <source>
        <strain evidence="2">INRA-310</strain>
    </source>
</reference>
<gene>
    <name evidence="1" type="ORF">PPTG_06797</name>
</gene>
<evidence type="ECO:0000313" key="2">
    <source>
        <dbReference type="Proteomes" id="UP000018817"/>
    </source>
</evidence>
<accession>W2QSS2</accession>